<proteinExistence type="inferred from homology"/>
<dbReference type="GO" id="GO:0009611">
    <property type="term" value="P:response to wounding"/>
    <property type="evidence" value="ECO:0007669"/>
    <property type="project" value="UniProtKB-UniRule"/>
</dbReference>
<feature type="domain" description="Tify" evidence="4">
    <location>
        <begin position="115"/>
        <end position="150"/>
    </location>
</feature>
<dbReference type="GO" id="GO:2000022">
    <property type="term" value="P:regulation of jasmonic acid mediated signaling pathway"/>
    <property type="evidence" value="ECO:0007669"/>
    <property type="project" value="UniProtKB-UniRule"/>
</dbReference>
<gene>
    <name evidence="5" type="ORF">RchiOBHm_Chr2g0095481</name>
</gene>
<dbReference type="PANTHER" id="PTHR33077">
    <property type="entry name" value="PROTEIN TIFY 4A-RELATED-RELATED"/>
    <property type="match status" value="1"/>
</dbReference>
<dbReference type="Proteomes" id="UP000238479">
    <property type="component" value="Chromosome 2"/>
</dbReference>
<feature type="region of interest" description="Disordered" evidence="3">
    <location>
        <begin position="239"/>
        <end position="278"/>
    </location>
</feature>
<dbReference type="InterPro" id="IPR010399">
    <property type="entry name" value="Tify_dom"/>
</dbReference>
<dbReference type="Pfam" id="PF09425">
    <property type="entry name" value="Jas_motif"/>
    <property type="match status" value="1"/>
</dbReference>
<dbReference type="OMA" id="EPQKAQM"/>
<dbReference type="GO" id="GO:0031347">
    <property type="term" value="P:regulation of defense response"/>
    <property type="evidence" value="ECO:0007669"/>
    <property type="project" value="UniProtKB-UniRule"/>
</dbReference>
<dbReference type="AlphaFoldDB" id="A0A2P6RKT4"/>
<dbReference type="OrthoDB" id="1937734at2759"/>
<comment type="subcellular location">
    <subcellularLocation>
        <location evidence="2">Nucleus</location>
    </subcellularLocation>
</comment>
<reference evidence="5 6" key="1">
    <citation type="journal article" date="2018" name="Nat. Genet.">
        <title>The Rosa genome provides new insights in the design of modern roses.</title>
        <authorList>
            <person name="Bendahmane M."/>
        </authorList>
    </citation>
    <scope>NUCLEOTIDE SEQUENCE [LARGE SCALE GENOMIC DNA]</scope>
    <source>
        <strain evidence="6">cv. Old Blush</strain>
    </source>
</reference>
<evidence type="ECO:0000313" key="6">
    <source>
        <dbReference type="Proteomes" id="UP000238479"/>
    </source>
</evidence>
<accession>A0A2P6RKT4</accession>
<dbReference type="InterPro" id="IPR018467">
    <property type="entry name" value="CCT_CS"/>
</dbReference>
<dbReference type="PROSITE" id="PS51320">
    <property type="entry name" value="TIFY"/>
    <property type="match status" value="1"/>
</dbReference>
<evidence type="ECO:0000256" key="1">
    <source>
        <dbReference type="ARBA" id="ARBA00008614"/>
    </source>
</evidence>
<keyword evidence="2" id="KW-0539">Nucleus</keyword>
<comment type="domain">
    <text evidence="2">The jas domain is required for interaction with COI1.</text>
</comment>
<organism evidence="5 6">
    <name type="scientific">Rosa chinensis</name>
    <name type="common">China rose</name>
    <dbReference type="NCBI Taxonomy" id="74649"/>
    <lineage>
        <taxon>Eukaryota</taxon>
        <taxon>Viridiplantae</taxon>
        <taxon>Streptophyta</taxon>
        <taxon>Embryophyta</taxon>
        <taxon>Tracheophyta</taxon>
        <taxon>Spermatophyta</taxon>
        <taxon>Magnoliopsida</taxon>
        <taxon>eudicotyledons</taxon>
        <taxon>Gunneridae</taxon>
        <taxon>Pentapetalae</taxon>
        <taxon>rosids</taxon>
        <taxon>fabids</taxon>
        <taxon>Rosales</taxon>
        <taxon>Rosaceae</taxon>
        <taxon>Rosoideae</taxon>
        <taxon>Rosoideae incertae sedis</taxon>
        <taxon>Rosa</taxon>
    </lineage>
</organism>
<dbReference type="Gramene" id="PRQ47046">
    <property type="protein sequence ID" value="PRQ47046"/>
    <property type="gene ID" value="RchiOBHm_Chr2g0095481"/>
</dbReference>
<dbReference type="Pfam" id="PF06200">
    <property type="entry name" value="tify"/>
    <property type="match status" value="1"/>
</dbReference>
<dbReference type="GO" id="GO:0005634">
    <property type="term" value="C:nucleus"/>
    <property type="evidence" value="ECO:0007669"/>
    <property type="project" value="UniProtKB-SubCell"/>
</dbReference>
<comment type="similarity">
    <text evidence="1 2">Belongs to the TIFY/JAZ family.</text>
</comment>
<evidence type="ECO:0000256" key="3">
    <source>
        <dbReference type="SAM" id="MobiDB-lite"/>
    </source>
</evidence>
<protein>
    <recommendedName>
        <fullName evidence="2">Protein TIFY</fullName>
    </recommendedName>
    <alternativeName>
        <fullName evidence="2">Jasmonate ZIM domain-containing protein</fullName>
    </alternativeName>
</protein>
<dbReference type="SMART" id="SM00979">
    <property type="entry name" value="TIFY"/>
    <property type="match status" value="1"/>
</dbReference>
<dbReference type="PANTHER" id="PTHR33077:SF140">
    <property type="entry name" value="PROTEIN TIFY 10B"/>
    <property type="match status" value="1"/>
</dbReference>
<keyword evidence="6" id="KW-1185">Reference proteome</keyword>
<evidence type="ECO:0000259" key="4">
    <source>
        <dbReference type="PROSITE" id="PS51320"/>
    </source>
</evidence>
<sequence length="278" mass="30340">MSSSSEATEMMMRMAEKPPSFSQTCSMLYQFLKEKGANLGDLNLDMQLPNNNGSGEMFHQKTQQMNFFPVMEKPRNVPAPSPRDFKSMDLFPQQAGFGPPLPKMTDSSVKKTVPGEPQKAQMTIFYGGQVIVFDDFPAEKAKEVMLLASKESSKSHHAAHVSAPVKANTNSAFASHLGKVPINSGTGTAPVAPSSNPFPKFGNQVIQQQETIKPTPTRPIISDIPMQRKASLQRFLAKRKDRINSTAPYQMSSPSPSGPAKPEAESKSWLGLAAQPTQ</sequence>
<dbReference type="InterPro" id="IPR040390">
    <property type="entry name" value="TIFY/JAZ"/>
</dbReference>
<evidence type="ECO:0000313" key="5">
    <source>
        <dbReference type="EMBL" id="PRQ47046.1"/>
    </source>
</evidence>
<name>A0A2P6RKT4_ROSCH</name>
<comment type="caution">
    <text evidence="5">The sequence shown here is derived from an EMBL/GenBank/DDBJ whole genome shotgun (WGS) entry which is preliminary data.</text>
</comment>
<feature type="compositionally biased region" description="Polar residues" evidence="3">
    <location>
        <begin position="244"/>
        <end position="255"/>
    </location>
</feature>
<dbReference type="EMBL" id="PDCK01000040">
    <property type="protein sequence ID" value="PRQ47046.1"/>
    <property type="molecule type" value="Genomic_DNA"/>
</dbReference>
<keyword evidence="2" id="KW-1184">Jasmonic acid signaling pathway</keyword>
<comment type="function">
    <text evidence="2">Repressor of jasmonate responses.</text>
</comment>
<evidence type="ECO:0000256" key="2">
    <source>
        <dbReference type="RuleBase" id="RU369065"/>
    </source>
</evidence>
<dbReference type="STRING" id="74649.A0A2P6RKT4"/>